<organism evidence="5 6">
    <name type="scientific">Cellulomonas soli</name>
    <dbReference type="NCBI Taxonomy" id="931535"/>
    <lineage>
        <taxon>Bacteria</taxon>
        <taxon>Bacillati</taxon>
        <taxon>Actinomycetota</taxon>
        <taxon>Actinomycetes</taxon>
        <taxon>Micrococcales</taxon>
        <taxon>Cellulomonadaceae</taxon>
        <taxon>Cellulomonas</taxon>
    </lineage>
</organism>
<dbReference type="GO" id="GO:0016020">
    <property type="term" value="C:membrane"/>
    <property type="evidence" value="ECO:0007669"/>
    <property type="project" value="TreeGrafter"/>
</dbReference>
<dbReference type="GO" id="GO:0016491">
    <property type="term" value="F:oxidoreductase activity"/>
    <property type="evidence" value="ECO:0007669"/>
    <property type="project" value="UniProtKB-KW"/>
</dbReference>
<evidence type="ECO:0000259" key="4">
    <source>
        <dbReference type="SMART" id="SM00822"/>
    </source>
</evidence>
<reference evidence="5 6" key="1">
    <citation type="submission" date="2019-07" db="EMBL/GenBank/DDBJ databases">
        <title>Whole genome shotgun sequence of Cellulomonas soli NBRC 109434.</title>
        <authorList>
            <person name="Hosoyama A."/>
            <person name="Uohara A."/>
            <person name="Ohji S."/>
            <person name="Ichikawa N."/>
        </authorList>
    </citation>
    <scope>NUCLEOTIDE SEQUENCE [LARGE SCALE GENOMIC DNA]</scope>
    <source>
        <strain evidence="5 6">NBRC 109434</strain>
    </source>
</reference>
<keyword evidence="6" id="KW-1185">Reference proteome</keyword>
<dbReference type="InterPro" id="IPR036291">
    <property type="entry name" value="NAD(P)-bd_dom_sf"/>
</dbReference>
<dbReference type="InterPro" id="IPR057326">
    <property type="entry name" value="KR_dom"/>
</dbReference>
<keyword evidence="2" id="KW-0560">Oxidoreductase</keyword>
<evidence type="ECO:0000256" key="2">
    <source>
        <dbReference type="ARBA" id="ARBA00023002"/>
    </source>
</evidence>
<evidence type="ECO:0000256" key="3">
    <source>
        <dbReference type="RuleBase" id="RU000363"/>
    </source>
</evidence>
<dbReference type="PRINTS" id="PR00081">
    <property type="entry name" value="GDHRDH"/>
</dbReference>
<feature type="domain" description="Ketoreductase" evidence="4">
    <location>
        <begin position="21"/>
        <end position="214"/>
    </location>
</feature>
<dbReference type="Proteomes" id="UP000321798">
    <property type="component" value="Unassembled WGS sequence"/>
</dbReference>
<accession>A0A512PGK7</accession>
<dbReference type="SMART" id="SM00822">
    <property type="entry name" value="PKS_KR"/>
    <property type="match status" value="1"/>
</dbReference>
<dbReference type="PANTHER" id="PTHR44196">
    <property type="entry name" value="DEHYDROGENASE/REDUCTASE SDR FAMILY MEMBER 7B"/>
    <property type="match status" value="1"/>
</dbReference>
<evidence type="ECO:0000313" key="6">
    <source>
        <dbReference type="Proteomes" id="UP000321798"/>
    </source>
</evidence>
<sequence>MLTLRRSADPSAASDRTFASRSAVVTGGASGIGLAIARDLARGGAVVTLADVDVERAEVHARALREQGAKAEAVEIDVTDRGAVDDLLRRVADEHGRLDLMFNNAGVGGTLPFEEATAQQWDRILALNLRSVIDGTDAAYRLMRAQGGGHIVNTASIAGLVPVPMQTLYNTTKFGVVGLSTTLRPEAAAHGVRVSVVCPGQVATAIWGTPILGERDLSAPAPPQAVSAERAAAAVLRGVRRNQAVITFPTPARRLALAYRYAPWAMSRWLGAEHARRAG</sequence>
<proteinExistence type="inferred from homology"/>
<dbReference type="AlphaFoldDB" id="A0A512PGK7"/>
<gene>
    <name evidence="5" type="ORF">CSO01_30280</name>
</gene>
<dbReference type="Pfam" id="PF00106">
    <property type="entry name" value="adh_short"/>
    <property type="match status" value="1"/>
</dbReference>
<dbReference type="CDD" id="cd05233">
    <property type="entry name" value="SDR_c"/>
    <property type="match status" value="1"/>
</dbReference>
<dbReference type="PROSITE" id="PS00061">
    <property type="entry name" value="ADH_SHORT"/>
    <property type="match status" value="1"/>
</dbReference>
<evidence type="ECO:0000256" key="1">
    <source>
        <dbReference type="ARBA" id="ARBA00006484"/>
    </source>
</evidence>
<dbReference type="InterPro" id="IPR002347">
    <property type="entry name" value="SDR_fam"/>
</dbReference>
<comment type="similarity">
    <text evidence="1 3">Belongs to the short-chain dehydrogenases/reductases (SDR) family.</text>
</comment>
<dbReference type="SUPFAM" id="SSF51735">
    <property type="entry name" value="NAD(P)-binding Rossmann-fold domains"/>
    <property type="match status" value="1"/>
</dbReference>
<dbReference type="EMBL" id="BKAL01000011">
    <property type="protein sequence ID" value="GEP70313.1"/>
    <property type="molecule type" value="Genomic_DNA"/>
</dbReference>
<dbReference type="FunFam" id="3.40.50.720:FF:000084">
    <property type="entry name" value="Short-chain dehydrogenase reductase"/>
    <property type="match status" value="1"/>
</dbReference>
<comment type="caution">
    <text evidence="5">The sequence shown here is derived from an EMBL/GenBank/DDBJ whole genome shotgun (WGS) entry which is preliminary data.</text>
</comment>
<dbReference type="Gene3D" id="3.40.50.720">
    <property type="entry name" value="NAD(P)-binding Rossmann-like Domain"/>
    <property type="match status" value="1"/>
</dbReference>
<dbReference type="PRINTS" id="PR00080">
    <property type="entry name" value="SDRFAMILY"/>
</dbReference>
<evidence type="ECO:0000313" key="5">
    <source>
        <dbReference type="EMBL" id="GEP70313.1"/>
    </source>
</evidence>
<dbReference type="RefSeq" id="WP_218866515.1">
    <property type="nucleotide sequence ID" value="NZ_BAABBJ010000014.1"/>
</dbReference>
<dbReference type="PANTHER" id="PTHR44196:SF1">
    <property type="entry name" value="DEHYDROGENASE_REDUCTASE SDR FAMILY MEMBER 7B"/>
    <property type="match status" value="1"/>
</dbReference>
<protein>
    <submittedName>
        <fullName evidence="5">Short-chain dehydrogenase</fullName>
    </submittedName>
</protein>
<name>A0A512PGK7_9CELL</name>
<dbReference type="InterPro" id="IPR020904">
    <property type="entry name" value="Sc_DH/Rdtase_CS"/>
</dbReference>